<proteinExistence type="predicted"/>
<name>A0ABP0GPW5_CLALP</name>
<keyword evidence="1" id="KW-1133">Transmembrane helix</keyword>
<feature type="transmembrane region" description="Helical" evidence="1">
    <location>
        <begin position="116"/>
        <end position="135"/>
    </location>
</feature>
<reference evidence="3 4" key="1">
    <citation type="submission" date="2024-02" db="EMBL/GenBank/DDBJ databases">
        <authorList>
            <person name="Daric V."/>
            <person name="Darras S."/>
        </authorList>
    </citation>
    <scope>NUCLEOTIDE SEQUENCE [LARGE SCALE GENOMIC DNA]</scope>
</reference>
<keyword evidence="4" id="KW-1185">Reference proteome</keyword>
<evidence type="ECO:0000256" key="2">
    <source>
        <dbReference type="SAM" id="SignalP"/>
    </source>
</evidence>
<accession>A0ABP0GPW5</accession>
<dbReference type="SUPFAM" id="SSF57302">
    <property type="entry name" value="Snake toxin-like"/>
    <property type="match status" value="1"/>
</dbReference>
<feature type="chain" id="PRO_5045705942" evidence="2">
    <location>
        <begin position="23"/>
        <end position="137"/>
    </location>
</feature>
<keyword evidence="2" id="KW-0732">Signal</keyword>
<dbReference type="EMBL" id="CAWYQH010000130">
    <property type="protein sequence ID" value="CAK8693048.1"/>
    <property type="molecule type" value="Genomic_DNA"/>
</dbReference>
<keyword evidence="1" id="KW-0472">Membrane</keyword>
<evidence type="ECO:0000313" key="3">
    <source>
        <dbReference type="EMBL" id="CAK8693048.1"/>
    </source>
</evidence>
<feature type="signal peptide" evidence="2">
    <location>
        <begin position="1"/>
        <end position="22"/>
    </location>
</feature>
<organism evidence="3 4">
    <name type="scientific">Clavelina lepadiformis</name>
    <name type="common">Light-bulb sea squirt</name>
    <name type="synonym">Ascidia lepadiformis</name>
    <dbReference type="NCBI Taxonomy" id="159417"/>
    <lineage>
        <taxon>Eukaryota</taxon>
        <taxon>Metazoa</taxon>
        <taxon>Chordata</taxon>
        <taxon>Tunicata</taxon>
        <taxon>Ascidiacea</taxon>
        <taxon>Aplousobranchia</taxon>
        <taxon>Clavelinidae</taxon>
        <taxon>Clavelina</taxon>
    </lineage>
</organism>
<dbReference type="InterPro" id="IPR045860">
    <property type="entry name" value="Snake_toxin-like_sf"/>
</dbReference>
<evidence type="ECO:0000256" key="1">
    <source>
        <dbReference type="SAM" id="Phobius"/>
    </source>
</evidence>
<keyword evidence="1" id="KW-0812">Transmembrane</keyword>
<protein>
    <submittedName>
        <fullName evidence="3">Uncharacterized protein</fullName>
    </submittedName>
</protein>
<gene>
    <name evidence="3" type="ORF">CVLEPA_LOCUS26377</name>
</gene>
<evidence type="ECO:0000313" key="4">
    <source>
        <dbReference type="Proteomes" id="UP001642483"/>
    </source>
</evidence>
<dbReference type="Proteomes" id="UP001642483">
    <property type="component" value="Unassembled WGS sequence"/>
</dbReference>
<comment type="caution">
    <text evidence="3">The sequence shown here is derived from an EMBL/GenBank/DDBJ whole genome shotgun (WGS) entry which is preliminary data.</text>
</comment>
<sequence length="137" mass="14902">MKRKILLATFAAVALFTLKGCAIKCYKCVSGGEGVDGDCRRMGAKDCPEAFNYCLTTSLFVGHDPFAVERKCALKPADNKCVTTEAFKECSSTCDIDGCNRPNSASDVGLPLTPSFIFIILTSICFINYWSIVFADQ</sequence>